<accession>A0A0N0C569</accession>
<keyword evidence="4 5" id="KW-0472">Membrane</keyword>
<feature type="transmembrane region" description="Helical" evidence="5">
    <location>
        <begin position="311"/>
        <end position="331"/>
    </location>
</feature>
<keyword evidence="9" id="KW-1185">Reference proteome</keyword>
<dbReference type="Pfam" id="PF04138">
    <property type="entry name" value="GtrA_DPMS_TM"/>
    <property type="match status" value="1"/>
</dbReference>
<comment type="subcellular location">
    <subcellularLocation>
        <location evidence="1">Membrane</location>
        <topology evidence="1">Multi-pass membrane protein</topology>
    </subcellularLocation>
</comment>
<dbReference type="GO" id="GO:0016740">
    <property type="term" value="F:transferase activity"/>
    <property type="evidence" value="ECO:0007669"/>
    <property type="project" value="UniProtKB-KW"/>
</dbReference>
<evidence type="ECO:0000256" key="1">
    <source>
        <dbReference type="ARBA" id="ARBA00004141"/>
    </source>
</evidence>
<feature type="transmembrane region" description="Helical" evidence="5">
    <location>
        <begin position="287"/>
        <end position="305"/>
    </location>
</feature>
<dbReference type="Pfam" id="PF00535">
    <property type="entry name" value="Glycos_transf_2"/>
    <property type="match status" value="1"/>
</dbReference>
<dbReference type="AlphaFoldDB" id="A0A0N0C569"/>
<proteinExistence type="predicted"/>
<evidence type="ECO:0000313" key="9">
    <source>
        <dbReference type="Proteomes" id="UP000037688"/>
    </source>
</evidence>
<dbReference type="PANTHER" id="PTHR10859:SF114">
    <property type="entry name" value="DOLICHOL-PHOSPHATE MANNOSYLTRANSFERASE"/>
    <property type="match status" value="1"/>
</dbReference>
<feature type="domain" description="GtrA/DPMS transmembrane" evidence="7">
    <location>
        <begin position="223"/>
        <end position="336"/>
    </location>
</feature>
<name>A0A0N0C569_9BACL</name>
<keyword evidence="3 5" id="KW-1133">Transmembrane helix</keyword>
<dbReference type="PATRIC" id="fig|1705561.3.peg.1450"/>
<dbReference type="Proteomes" id="UP000037688">
    <property type="component" value="Unassembled WGS sequence"/>
</dbReference>
<dbReference type="GO" id="GO:0000271">
    <property type="term" value="P:polysaccharide biosynthetic process"/>
    <property type="evidence" value="ECO:0007669"/>
    <property type="project" value="InterPro"/>
</dbReference>
<dbReference type="Gene3D" id="3.90.550.10">
    <property type="entry name" value="Spore Coat Polysaccharide Biosynthesis Protein SpsA, Chain A"/>
    <property type="match status" value="1"/>
</dbReference>
<evidence type="ECO:0000256" key="5">
    <source>
        <dbReference type="SAM" id="Phobius"/>
    </source>
</evidence>
<evidence type="ECO:0000256" key="4">
    <source>
        <dbReference type="ARBA" id="ARBA00023136"/>
    </source>
</evidence>
<dbReference type="GO" id="GO:0016020">
    <property type="term" value="C:membrane"/>
    <property type="evidence" value="ECO:0007669"/>
    <property type="project" value="UniProtKB-SubCell"/>
</dbReference>
<evidence type="ECO:0000256" key="2">
    <source>
        <dbReference type="ARBA" id="ARBA00022692"/>
    </source>
</evidence>
<keyword evidence="8" id="KW-0808">Transferase</keyword>
<feature type="transmembrane region" description="Helical" evidence="5">
    <location>
        <begin position="216"/>
        <end position="241"/>
    </location>
</feature>
<feature type="domain" description="Glycosyltransferase 2-like" evidence="6">
    <location>
        <begin position="23"/>
        <end position="125"/>
    </location>
</feature>
<dbReference type="InterPro" id="IPR001173">
    <property type="entry name" value="Glyco_trans_2-like"/>
</dbReference>
<dbReference type="GO" id="GO:0006487">
    <property type="term" value="P:protein N-linked glycosylation"/>
    <property type="evidence" value="ECO:0007669"/>
    <property type="project" value="TreeGrafter"/>
</dbReference>
<dbReference type="PANTHER" id="PTHR10859">
    <property type="entry name" value="GLYCOSYL TRANSFERASE"/>
    <property type="match status" value="1"/>
</dbReference>
<reference evidence="8 9" key="1">
    <citation type="submission" date="2015-08" db="EMBL/GenBank/DDBJ databases">
        <title>Draft genome sequence of cellulolytic and xylanolytic Paenibacillus sp. A59, isolated from a decaying forest soil from Patagonia, Argentina.</title>
        <authorList>
            <person name="Ghio S."/>
            <person name="Caceres A.M."/>
            <person name="Talia P."/>
            <person name="Grasso D."/>
            <person name="Campos E."/>
        </authorList>
    </citation>
    <scope>NUCLEOTIDE SEQUENCE [LARGE SCALE GENOMIC DNA]</scope>
    <source>
        <strain evidence="8 9">A59</strain>
    </source>
</reference>
<dbReference type="OrthoDB" id="9810303at2"/>
<dbReference type="SUPFAM" id="SSF53448">
    <property type="entry name" value="Nucleotide-diphospho-sugar transferases"/>
    <property type="match status" value="1"/>
</dbReference>
<sequence>MTILIPSYEPDVRLLNLVLQLQTFKLGPIVIVDDGSGPGYRGIFETAEAYGCTVLKHTANLGKGRALKTGFQYIKKHGPQGGIVCADSDGQHLPHDIKRIFDVLLEQTTPGMVLGSRRFSGTIPARSRFGNTVTRGVFSLTTGTKVYDTQTGLRGFPYSMLDWLCQIPGERFEYEMNMLLTAHKEGYKITEEFIDTVYLDHNKSSHFRPLVDSFRIYMPILMFSTSSVLSALIDFGLLFVIQYFTHNLFLSVVAARLCSSIFNYTVNRKYVFSTGKTSRVRQSLPKYFSLVILVLLLNYGLLYFYNEKLIIPLIAAKLLTEVSIFVFSYWAQRRFVY</sequence>
<evidence type="ECO:0000259" key="7">
    <source>
        <dbReference type="Pfam" id="PF04138"/>
    </source>
</evidence>
<gene>
    <name evidence="8" type="ORF">AMS66_08100</name>
</gene>
<dbReference type="EMBL" id="LITU01000050">
    <property type="protein sequence ID" value="KOY16831.1"/>
    <property type="molecule type" value="Genomic_DNA"/>
</dbReference>
<dbReference type="InterPro" id="IPR029044">
    <property type="entry name" value="Nucleotide-diphossugar_trans"/>
</dbReference>
<evidence type="ECO:0000256" key="3">
    <source>
        <dbReference type="ARBA" id="ARBA00022989"/>
    </source>
</evidence>
<organism evidence="8 9">
    <name type="scientific">Paenibacillus xylanivorans</name>
    <dbReference type="NCBI Taxonomy" id="1705561"/>
    <lineage>
        <taxon>Bacteria</taxon>
        <taxon>Bacillati</taxon>
        <taxon>Bacillota</taxon>
        <taxon>Bacilli</taxon>
        <taxon>Bacillales</taxon>
        <taxon>Paenibacillaceae</taxon>
        <taxon>Paenibacillus</taxon>
    </lineage>
</organism>
<comment type="caution">
    <text evidence="8">The sequence shown here is derived from an EMBL/GenBank/DDBJ whole genome shotgun (WGS) entry which is preliminary data.</text>
</comment>
<protein>
    <submittedName>
        <fullName evidence="8">Glycosyl transferase family 2</fullName>
    </submittedName>
</protein>
<keyword evidence="2 5" id="KW-0812">Transmembrane</keyword>
<dbReference type="CDD" id="cd04179">
    <property type="entry name" value="DPM_DPG-synthase_like"/>
    <property type="match status" value="1"/>
</dbReference>
<dbReference type="InterPro" id="IPR007267">
    <property type="entry name" value="GtrA_DPMS_TM"/>
</dbReference>
<evidence type="ECO:0000259" key="6">
    <source>
        <dbReference type="Pfam" id="PF00535"/>
    </source>
</evidence>
<evidence type="ECO:0000313" key="8">
    <source>
        <dbReference type="EMBL" id="KOY16831.1"/>
    </source>
</evidence>
<dbReference type="RefSeq" id="WP_053780310.1">
    <property type="nucleotide sequence ID" value="NZ_LITU01000050.1"/>
</dbReference>